<dbReference type="Gene3D" id="3.10.450.50">
    <property type="match status" value="1"/>
</dbReference>
<feature type="signal peptide" evidence="1">
    <location>
        <begin position="1"/>
        <end position="15"/>
    </location>
</feature>
<evidence type="ECO:0000313" key="3">
    <source>
        <dbReference type="Proteomes" id="UP000319980"/>
    </source>
</evidence>
<gene>
    <name evidence="2" type="ORF">FQY83_02380</name>
</gene>
<keyword evidence="1" id="KW-0732">Signal</keyword>
<organism evidence="2 3">
    <name type="scientific">Luteimonas marina</name>
    <dbReference type="NCBI Taxonomy" id="488485"/>
    <lineage>
        <taxon>Bacteria</taxon>
        <taxon>Pseudomonadati</taxon>
        <taxon>Pseudomonadota</taxon>
        <taxon>Gammaproteobacteria</taxon>
        <taxon>Lysobacterales</taxon>
        <taxon>Lysobacteraceae</taxon>
        <taxon>Luteimonas</taxon>
    </lineage>
</organism>
<reference evidence="2 3" key="1">
    <citation type="journal article" date="2008" name="Int. J. Syst. Evol. Microbiol.">
        <title>Luteimonas marina sp. nov., isolated from seawater.</title>
        <authorList>
            <person name="Baik K.S."/>
            <person name="Park S.C."/>
            <person name="Kim M.S."/>
            <person name="Kim E.M."/>
            <person name="Park C."/>
            <person name="Chun J."/>
            <person name="Seong C.N."/>
        </authorList>
    </citation>
    <scope>NUCLEOTIDE SEQUENCE [LARGE SCALE GENOMIC DNA]</scope>
    <source>
        <strain evidence="2 3">FR1330</strain>
    </source>
</reference>
<dbReference type="AlphaFoldDB" id="A0A5C5UC28"/>
<evidence type="ECO:0000256" key="1">
    <source>
        <dbReference type="SAM" id="SignalP"/>
    </source>
</evidence>
<comment type="caution">
    <text evidence="2">The sequence shown here is derived from an EMBL/GenBank/DDBJ whole genome shotgun (WGS) entry which is preliminary data.</text>
</comment>
<dbReference type="InterPro" id="IPR032710">
    <property type="entry name" value="NTF2-like_dom_sf"/>
</dbReference>
<name>A0A5C5UC28_9GAMM</name>
<dbReference type="SUPFAM" id="SSF54427">
    <property type="entry name" value="NTF2-like"/>
    <property type="match status" value="1"/>
</dbReference>
<sequence>MPAVPWILLLLLALAACSRSDPETALRGSVASLQAALEQRDAAAMQQHLAEDFIGNGGLDRDGARRLAAMYLLRHRDIGITTGPLEVEMAAEHATVRFTAMLRGGSGRALPDAAQVYDVETGWRLDDGDWKLASARWAPAL</sequence>
<feature type="chain" id="PRO_5022866931" evidence="1">
    <location>
        <begin position="16"/>
        <end position="141"/>
    </location>
</feature>
<accession>A0A5C5UC28</accession>
<evidence type="ECO:0000313" key="2">
    <source>
        <dbReference type="EMBL" id="TWT23851.1"/>
    </source>
</evidence>
<proteinExistence type="predicted"/>
<keyword evidence="3" id="KW-1185">Reference proteome</keyword>
<protein>
    <submittedName>
        <fullName evidence="2">Nuclear transport factor 2 family protein</fullName>
    </submittedName>
</protein>
<dbReference type="EMBL" id="VOHK01000001">
    <property type="protein sequence ID" value="TWT23851.1"/>
    <property type="molecule type" value="Genomic_DNA"/>
</dbReference>
<dbReference type="OrthoDB" id="5801455at2"/>
<dbReference type="Proteomes" id="UP000319980">
    <property type="component" value="Unassembled WGS sequence"/>
</dbReference>